<keyword evidence="3" id="KW-1185">Reference proteome</keyword>
<evidence type="ECO:0000313" key="3">
    <source>
        <dbReference type="Proteomes" id="UP000002498"/>
    </source>
</evidence>
<feature type="compositionally biased region" description="Basic and acidic residues" evidence="1">
    <location>
        <begin position="72"/>
        <end position="88"/>
    </location>
</feature>
<dbReference type="HOGENOM" id="CLU_2469579_0_0_1"/>
<protein>
    <submittedName>
        <fullName evidence="2">Aldehyde reductase II</fullName>
    </submittedName>
</protein>
<comment type="caution">
    <text evidence="2">The sequence shown here is derived from an EMBL/GenBank/DDBJ whole genome shotgun (WGS) entry which is preliminary data.</text>
</comment>
<dbReference type="EMBL" id="ADNJ02000003">
    <property type="protein sequence ID" value="KHO11383.1"/>
    <property type="molecule type" value="Genomic_DNA"/>
</dbReference>
<sequence>METCQYVTRTERGVRKHGREQHGWVFERKKRVNIAQQAKQARDNPWTTGVQCQRFFRSHVASGWFEVGRASQKPERQPTEAEDIVERI</sequence>
<gene>
    <name evidence="2" type="ORF">MAA_10898</name>
</gene>
<dbReference type="GeneID" id="23632347"/>
<evidence type="ECO:0000256" key="1">
    <source>
        <dbReference type="SAM" id="MobiDB-lite"/>
    </source>
</evidence>
<feature type="region of interest" description="Disordered" evidence="1">
    <location>
        <begin position="68"/>
        <end position="88"/>
    </location>
</feature>
<proteinExistence type="predicted"/>
<organism evidence="2 3">
    <name type="scientific">Metarhizium robertsii (strain ARSEF 23 / ATCC MYA-3075)</name>
    <name type="common">Metarhizium anisopliae (strain ARSEF 23)</name>
    <dbReference type="NCBI Taxonomy" id="655844"/>
    <lineage>
        <taxon>Eukaryota</taxon>
        <taxon>Fungi</taxon>
        <taxon>Dikarya</taxon>
        <taxon>Ascomycota</taxon>
        <taxon>Pezizomycotina</taxon>
        <taxon>Sordariomycetes</taxon>
        <taxon>Hypocreomycetidae</taxon>
        <taxon>Hypocreales</taxon>
        <taxon>Clavicipitaceae</taxon>
        <taxon>Metarhizium</taxon>
    </lineage>
</organism>
<dbReference type="RefSeq" id="XP_011411146.1">
    <property type="nucleotide sequence ID" value="XM_011412844.1"/>
</dbReference>
<dbReference type="AlphaFoldDB" id="A0A0B2X911"/>
<reference evidence="2 3" key="1">
    <citation type="journal article" date="2011" name="PLoS Genet.">
        <title>Genome sequencing and comparative transcriptomics of the model entomopathogenic fungi Metarhizium anisopliae and M. acridum.</title>
        <authorList>
            <person name="Gao Q."/>
            <person name="Jin K."/>
            <person name="Ying S.H."/>
            <person name="Zhang Y."/>
            <person name="Xiao G."/>
            <person name="Shang Y."/>
            <person name="Duan Z."/>
            <person name="Hu X."/>
            <person name="Xie X.Q."/>
            <person name="Zhou G."/>
            <person name="Peng G."/>
            <person name="Luo Z."/>
            <person name="Huang W."/>
            <person name="Wang B."/>
            <person name="Fang W."/>
            <person name="Wang S."/>
            <person name="Zhong Y."/>
            <person name="Ma L.J."/>
            <person name="St Leger R.J."/>
            <person name="Zhao G.P."/>
            <person name="Pei Y."/>
            <person name="Feng M.G."/>
            <person name="Xia Y."/>
            <person name="Wang C."/>
        </authorList>
    </citation>
    <scope>NUCLEOTIDE SEQUENCE [LARGE SCALE GENOMIC DNA]</scope>
    <source>
        <strain evidence="3">ARSEF 23 / ATCC MYA-3075</strain>
    </source>
</reference>
<dbReference type="KEGG" id="maj:MAA_10898"/>
<dbReference type="OrthoDB" id="10518285at2759"/>
<dbReference type="Proteomes" id="UP000002498">
    <property type="component" value="Unassembled WGS sequence"/>
</dbReference>
<name>A0A0B2X911_METRA</name>
<accession>A0A0B2X911</accession>
<evidence type="ECO:0000313" key="2">
    <source>
        <dbReference type="EMBL" id="KHO11383.1"/>
    </source>
</evidence>
<reference evidence="2 3" key="2">
    <citation type="journal article" date="2014" name="Proc. Natl. Acad. Sci. U.S.A.">
        <title>Trajectory and genomic determinants of fungal-pathogen speciation and host adaptation.</title>
        <authorList>
            <person name="Hu X."/>
            <person name="Xiao G."/>
            <person name="Zheng P."/>
            <person name="Shang Y."/>
            <person name="Su Y."/>
            <person name="Zhang X."/>
            <person name="Liu X."/>
            <person name="Zhan S."/>
            <person name="St Leger R.J."/>
            <person name="Wang C."/>
        </authorList>
    </citation>
    <scope>GENOME REANNOTATION</scope>
    <source>
        <strain evidence="3">ARSEF 23 / ATCC MYA-3075</strain>
    </source>
</reference>